<dbReference type="InterPro" id="IPR051784">
    <property type="entry name" value="Nod_factor_ABC_transporter"/>
</dbReference>
<keyword evidence="6" id="KW-1003">Cell membrane</keyword>
<keyword evidence="3 6" id="KW-1133">Transmembrane helix</keyword>
<dbReference type="GO" id="GO:0140359">
    <property type="term" value="F:ABC-type transporter activity"/>
    <property type="evidence" value="ECO:0007669"/>
    <property type="project" value="InterPro"/>
</dbReference>
<dbReference type="PANTHER" id="PTHR43229:SF2">
    <property type="entry name" value="NODULATION PROTEIN J"/>
    <property type="match status" value="1"/>
</dbReference>
<evidence type="ECO:0000259" key="7">
    <source>
        <dbReference type="PROSITE" id="PS51012"/>
    </source>
</evidence>
<dbReference type="PROSITE" id="PS51012">
    <property type="entry name" value="ABC_TM2"/>
    <property type="match status" value="1"/>
</dbReference>
<dbReference type="Proteomes" id="UP000199051">
    <property type="component" value="Unassembled WGS sequence"/>
</dbReference>
<dbReference type="Pfam" id="PF01061">
    <property type="entry name" value="ABC2_membrane"/>
    <property type="match status" value="1"/>
</dbReference>
<evidence type="ECO:0000313" key="9">
    <source>
        <dbReference type="Proteomes" id="UP000199051"/>
    </source>
</evidence>
<feature type="transmembrane region" description="Helical" evidence="6">
    <location>
        <begin position="75"/>
        <end position="102"/>
    </location>
</feature>
<evidence type="ECO:0000256" key="1">
    <source>
        <dbReference type="ARBA" id="ARBA00004141"/>
    </source>
</evidence>
<proteinExistence type="inferred from homology"/>
<protein>
    <recommendedName>
        <fullName evidence="6">Transport permease protein</fullName>
    </recommendedName>
</protein>
<evidence type="ECO:0000256" key="5">
    <source>
        <dbReference type="ARBA" id="ARBA00023251"/>
    </source>
</evidence>
<feature type="transmembrane region" description="Helical" evidence="6">
    <location>
        <begin position="123"/>
        <end position="145"/>
    </location>
</feature>
<dbReference type="STRING" id="155974.SAMN04487818_103205"/>
<dbReference type="EMBL" id="FOGI01000003">
    <property type="protein sequence ID" value="SER41058.1"/>
    <property type="molecule type" value="Genomic_DNA"/>
</dbReference>
<dbReference type="GO" id="GO:0046677">
    <property type="term" value="P:response to antibiotic"/>
    <property type="evidence" value="ECO:0007669"/>
    <property type="project" value="UniProtKB-KW"/>
</dbReference>
<reference evidence="9" key="1">
    <citation type="submission" date="2016-10" db="EMBL/GenBank/DDBJ databases">
        <authorList>
            <person name="Varghese N."/>
            <person name="Submissions S."/>
        </authorList>
    </citation>
    <scope>NUCLEOTIDE SEQUENCE [LARGE SCALE GENOMIC DNA]</scope>
    <source>
        <strain evidence="9">DSM 44260</strain>
    </source>
</reference>
<feature type="transmembrane region" description="Helical" evidence="6">
    <location>
        <begin position="191"/>
        <end position="210"/>
    </location>
</feature>
<dbReference type="AlphaFoldDB" id="A0A1H9NYQ0"/>
<keyword evidence="6" id="KW-0813">Transport</keyword>
<evidence type="ECO:0000256" key="4">
    <source>
        <dbReference type="ARBA" id="ARBA00023136"/>
    </source>
</evidence>
<dbReference type="GO" id="GO:0043190">
    <property type="term" value="C:ATP-binding cassette (ABC) transporter complex"/>
    <property type="evidence" value="ECO:0007669"/>
    <property type="project" value="InterPro"/>
</dbReference>
<keyword evidence="9" id="KW-1185">Reference proteome</keyword>
<dbReference type="PANTHER" id="PTHR43229">
    <property type="entry name" value="NODULATION PROTEIN J"/>
    <property type="match status" value="1"/>
</dbReference>
<keyword evidence="2 6" id="KW-0812">Transmembrane</keyword>
<dbReference type="RefSeq" id="WP_092775664.1">
    <property type="nucleotide sequence ID" value="NZ_FOGI01000003.1"/>
</dbReference>
<dbReference type="PRINTS" id="PR00164">
    <property type="entry name" value="ABC2TRNSPORT"/>
</dbReference>
<accession>A0A1H9NYQ0</accession>
<evidence type="ECO:0000256" key="6">
    <source>
        <dbReference type="RuleBase" id="RU361157"/>
    </source>
</evidence>
<feature type="transmembrane region" description="Helical" evidence="6">
    <location>
        <begin position="243"/>
        <end position="263"/>
    </location>
</feature>
<dbReference type="InterPro" id="IPR047817">
    <property type="entry name" value="ABC2_TM_bact-type"/>
</dbReference>
<evidence type="ECO:0000256" key="3">
    <source>
        <dbReference type="ARBA" id="ARBA00022989"/>
    </source>
</evidence>
<feature type="transmembrane region" description="Helical" evidence="6">
    <location>
        <begin position="157"/>
        <end position="179"/>
    </location>
</feature>
<dbReference type="PIRSF" id="PIRSF006648">
    <property type="entry name" value="DrrB"/>
    <property type="match status" value="1"/>
</dbReference>
<organism evidence="8 9">
    <name type="scientific">Actinokineospora terrae</name>
    <dbReference type="NCBI Taxonomy" id="155974"/>
    <lineage>
        <taxon>Bacteria</taxon>
        <taxon>Bacillati</taxon>
        <taxon>Actinomycetota</taxon>
        <taxon>Actinomycetes</taxon>
        <taxon>Pseudonocardiales</taxon>
        <taxon>Pseudonocardiaceae</taxon>
        <taxon>Actinokineospora</taxon>
    </lineage>
</organism>
<keyword evidence="5" id="KW-0046">Antibiotic resistance</keyword>
<name>A0A1H9NYQ0_9PSEU</name>
<dbReference type="InterPro" id="IPR013525">
    <property type="entry name" value="ABC2_TM"/>
</dbReference>
<gene>
    <name evidence="8" type="ORF">SAMN04487818_103205</name>
</gene>
<feature type="domain" description="ABC transmembrane type-2" evidence="7">
    <location>
        <begin position="40"/>
        <end position="271"/>
    </location>
</feature>
<dbReference type="InterPro" id="IPR000412">
    <property type="entry name" value="ABC_2_transport"/>
</dbReference>
<comment type="similarity">
    <text evidence="6">Belongs to the ABC-2 integral membrane protein family.</text>
</comment>
<comment type="subcellular location">
    <subcellularLocation>
        <location evidence="6">Cell membrane</location>
        <topology evidence="6">Multi-pass membrane protein</topology>
    </subcellularLocation>
    <subcellularLocation>
        <location evidence="1">Membrane</location>
        <topology evidence="1">Multi-pass membrane protein</topology>
    </subcellularLocation>
</comment>
<feature type="transmembrane region" description="Helical" evidence="6">
    <location>
        <begin position="42"/>
        <end position="63"/>
    </location>
</feature>
<sequence length="274" mass="29204">MTATLDQPTAVATGVVVRPWRAVLLRVEGQWTWYRRHWTASLLSSGLQPVLFLAAMGIGFGSQVRPGPLTGGMPYLAYVAPTILVSGLITIAVAEAGLPVLSGFKWKQDYWAVASSPVTPGQLFTAELVWITLRLVLGSVLYLVVTTLVGGWTSAGALLVAPIAILTGAACATPVMAFAATTKGDGHAFAAVNRFVVMPMTLFAGTFFPVDRLPVVVRPLAWISPLWHGNELARGVALGGLRLWPAVGHLAVLVGLLVFGLVLGRRCFRRRLVV</sequence>
<evidence type="ECO:0000256" key="2">
    <source>
        <dbReference type="ARBA" id="ARBA00022692"/>
    </source>
</evidence>
<evidence type="ECO:0000313" key="8">
    <source>
        <dbReference type="EMBL" id="SER41058.1"/>
    </source>
</evidence>
<keyword evidence="4 6" id="KW-0472">Membrane</keyword>